<protein>
    <recommendedName>
        <fullName evidence="6">Glycerate kinase</fullName>
    </recommendedName>
</protein>
<keyword evidence="2" id="KW-0808">Transferase</keyword>
<dbReference type="GO" id="GO:0008887">
    <property type="term" value="F:glycerate kinase activity"/>
    <property type="evidence" value="ECO:0007669"/>
    <property type="project" value="InterPro"/>
</dbReference>
<comment type="similarity">
    <text evidence="1">Belongs to the glycerate kinase type-1 family.</text>
</comment>
<dbReference type="NCBIfam" id="TIGR00045">
    <property type="entry name" value="glycerate kinase"/>
    <property type="match status" value="1"/>
</dbReference>
<dbReference type="Gene3D" id="3.40.50.10350">
    <property type="entry name" value="Glycerate kinase, domain 1"/>
    <property type="match status" value="1"/>
</dbReference>
<comment type="caution">
    <text evidence="4">The sequence shown here is derived from an EMBL/GenBank/DDBJ whole genome shotgun (WGS) entry which is preliminary data.</text>
</comment>
<dbReference type="PANTHER" id="PTHR21599:SF0">
    <property type="entry name" value="GLYCERATE KINASE"/>
    <property type="match status" value="1"/>
</dbReference>
<gene>
    <name evidence="4" type="ORF">C7B43_13535</name>
</gene>
<proteinExistence type="inferred from homology"/>
<evidence type="ECO:0000313" key="4">
    <source>
        <dbReference type="EMBL" id="PSR26632.1"/>
    </source>
</evidence>
<evidence type="ECO:0000256" key="3">
    <source>
        <dbReference type="ARBA" id="ARBA00022777"/>
    </source>
</evidence>
<organism evidence="4 5">
    <name type="scientific">Sulfobacillus benefaciens</name>
    <dbReference type="NCBI Taxonomy" id="453960"/>
    <lineage>
        <taxon>Bacteria</taxon>
        <taxon>Bacillati</taxon>
        <taxon>Bacillota</taxon>
        <taxon>Clostridia</taxon>
        <taxon>Eubacteriales</taxon>
        <taxon>Clostridiales Family XVII. Incertae Sedis</taxon>
        <taxon>Sulfobacillus</taxon>
    </lineage>
</organism>
<dbReference type="InterPro" id="IPR036129">
    <property type="entry name" value="Glycerate_kinase_sf"/>
</dbReference>
<dbReference type="PANTHER" id="PTHR21599">
    <property type="entry name" value="GLYCERATE KINASE"/>
    <property type="match status" value="1"/>
</dbReference>
<name>A0A2T2WWP4_9FIRM</name>
<dbReference type="EMBL" id="PXYT01000034">
    <property type="protein sequence ID" value="PSR26632.1"/>
    <property type="molecule type" value="Genomic_DNA"/>
</dbReference>
<dbReference type="Proteomes" id="UP000242699">
    <property type="component" value="Unassembled WGS sequence"/>
</dbReference>
<accession>A0A2T2WWP4</accession>
<sequence>MNVLIAPTRFLPNVGSQAVADALERGIRQCCEETRTMVRPIPGGGRGTIDIVVRALSGRIRRAVTRNASGRSVEARWALLPDGTAMIDAGEILGETELSDISRASSWGLGPMISDVARFHPYQIVVSLGDVMTHDGGIGLLEYFGLTFADERGEDIPRGLRALERVHHIAKSPNWRIPSIPLIVLYPRLLAVSGKNGVTFRDGSLKGLPTYQLAAVDRQMWHYATLLEDFFATSLLQHPAAGEGGGLGLAFLAMGAQYKEATDFLLDIFHLEQYCQQADWVLTAQRTLDESQMISLAPTLSRRLLPFSTPLVAIVERLGEQYMQYYRHSLKGIYPLIDKPRRARDVERMRVHLLQQAAYRVAAWMR</sequence>
<dbReference type="Pfam" id="PF02595">
    <property type="entry name" value="Gly_kinase"/>
    <property type="match status" value="1"/>
</dbReference>
<evidence type="ECO:0000256" key="1">
    <source>
        <dbReference type="ARBA" id="ARBA00006284"/>
    </source>
</evidence>
<evidence type="ECO:0000256" key="2">
    <source>
        <dbReference type="ARBA" id="ARBA00022679"/>
    </source>
</evidence>
<dbReference type="AlphaFoldDB" id="A0A2T2WWP4"/>
<keyword evidence="3" id="KW-0418">Kinase</keyword>
<reference evidence="4 5" key="1">
    <citation type="journal article" date="2014" name="BMC Genomics">
        <title>Comparison of environmental and isolate Sulfobacillus genomes reveals diverse carbon, sulfur, nitrogen, and hydrogen metabolisms.</title>
        <authorList>
            <person name="Justice N.B."/>
            <person name="Norman A."/>
            <person name="Brown C.T."/>
            <person name="Singh A."/>
            <person name="Thomas B.C."/>
            <person name="Banfield J.F."/>
        </authorList>
    </citation>
    <scope>NUCLEOTIDE SEQUENCE [LARGE SCALE GENOMIC DNA]</scope>
    <source>
        <strain evidence="4">AMDSBA1</strain>
    </source>
</reference>
<dbReference type="InterPro" id="IPR004381">
    <property type="entry name" value="Glycerate_kinase"/>
</dbReference>
<evidence type="ECO:0008006" key="6">
    <source>
        <dbReference type="Google" id="ProtNLM"/>
    </source>
</evidence>
<dbReference type="SUPFAM" id="SSF110738">
    <property type="entry name" value="Glycerate kinase I"/>
    <property type="match status" value="1"/>
</dbReference>
<dbReference type="Gene3D" id="3.90.1510.10">
    <property type="entry name" value="Glycerate kinase, domain 2"/>
    <property type="match status" value="1"/>
</dbReference>
<evidence type="ECO:0000313" key="5">
    <source>
        <dbReference type="Proteomes" id="UP000242699"/>
    </source>
</evidence>
<dbReference type="InterPro" id="IPR018197">
    <property type="entry name" value="Glycerate_kinase_RE-like"/>
</dbReference>
<dbReference type="GO" id="GO:0031388">
    <property type="term" value="P:organic acid phosphorylation"/>
    <property type="evidence" value="ECO:0007669"/>
    <property type="project" value="InterPro"/>
</dbReference>
<dbReference type="InterPro" id="IPR018193">
    <property type="entry name" value="Glyc_kinase_flavodox-like_fold"/>
</dbReference>